<keyword evidence="1" id="KW-0732">Signal</keyword>
<reference evidence="2 3" key="1">
    <citation type="journal article" date="2015" name="Stand. Genomic Sci.">
        <title>Genomic Encyclopedia of Bacterial and Archaeal Type Strains, Phase III: the genomes of soil and plant-associated and newly described type strains.</title>
        <authorList>
            <person name="Whitman W.B."/>
            <person name="Woyke T."/>
            <person name="Klenk H.P."/>
            <person name="Zhou Y."/>
            <person name="Lilburn T.G."/>
            <person name="Beck B.J."/>
            <person name="De Vos P."/>
            <person name="Vandamme P."/>
            <person name="Eisen J.A."/>
            <person name="Garrity G."/>
            <person name="Hugenholtz P."/>
            <person name="Kyrpides N.C."/>
        </authorList>
    </citation>
    <scope>NUCLEOTIDE SEQUENCE [LARGE SCALE GENOMIC DNA]</scope>
    <source>
        <strain evidence="2 3">CGMCC 1.10685</strain>
    </source>
</reference>
<accession>A0A562PWW9</accession>
<dbReference type="AlphaFoldDB" id="A0A562PWW9"/>
<protein>
    <recommendedName>
        <fullName evidence="4">DUF2145 domain-containing protein</fullName>
    </recommendedName>
</protein>
<evidence type="ECO:0000313" key="2">
    <source>
        <dbReference type="EMBL" id="TWI48670.1"/>
    </source>
</evidence>
<sequence length="258" mass="28618">MKRLLLTAWLVLCLPAWAGQACDDKPLSAADAARSLDLALRTVQALDASGAQVALVSRAGQDLSAYGLRYSHMGIVVRDHPAGRWTVVHELNECGTASSNLYEEGMGNFFLTDLFRYEAQLVIPDPAVQARLAQLLAGRTPRRLHEPRYNMLSYAFSTRYQNSNQWVLETYAAASAPSGQVETRDEAQAWLKSSSFSPITVDVPATKRLGARMFRANVAFDDHPFDRRMAGQIDTVTTESIVRFVRQKDRAATLQVVE</sequence>
<proteinExistence type="predicted"/>
<name>A0A562PWW9_9BURK</name>
<comment type="caution">
    <text evidence="2">The sequence shown here is derived from an EMBL/GenBank/DDBJ whole genome shotgun (WGS) entry which is preliminary data.</text>
</comment>
<dbReference type="Proteomes" id="UP000315112">
    <property type="component" value="Unassembled WGS sequence"/>
</dbReference>
<dbReference type="RefSeq" id="WP_199271937.1">
    <property type="nucleotide sequence ID" value="NZ_CP046904.1"/>
</dbReference>
<evidence type="ECO:0000256" key="1">
    <source>
        <dbReference type="SAM" id="SignalP"/>
    </source>
</evidence>
<gene>
    <name evidence="2" type="ORF">IP92_02062</name>
</gene>
<dbReference type="PROSITE" id="PS51257">
    <property type="entry name" value="PROKAR_LIPOPROTEIN"/>
    <property type="match status" value="1"/>
</dbReference>
<dbReference type="PIRSF" id="PIRSF028477">
    <property type="entry name" value="UCP028477"/>
    <property type="match status" value="1"/>
</dbReference>
<evidence type="ECO:0000313" key="3">
    <source>
        <dbReference type="Proteomes" id="UP000315112"/>
    </source>
</evidence>
<dbReference type="EMBL" id="VLKW01000003">
    <property type="protein sequence ID" value="TWI48670.1"/>
    <property type="molecule type" value="Genomic_DNA"/>
</dbReference>
<organism evidence="2 3">
    <name type="scientific">Pseudoduganella flava</name>
    <dbReference type="NCBI Taxonomy" id="871742"/>
    <lineage>
        <taxon>Bacteria</taxon>
        <taxon>Pseudomonadati</taxon>
        <taxon>Pseudomonadota</taxon>
        <taxon>Betaproteobacteria</taxon>
        <taxon>Burkholderiales</taxon>
        <taxon>Oxalobacteraceae</taxon>
        <taxon>Telluria group</taxon>
        <taxon>Pseudoduganella</taxon>
    </lineage>
</organism>
<dbReference type="InterPro" id="IPR014547">
    <property type="entry name" value="UCP028477"/>
</dbReference>
<evidence type="ECO:0008006" key="4">
    <source>
        <dbReference type="Google" id="ProtNLM"/>
    </source>
</evidence>
<feature type="signal peptide" evidence="1">
    <location>
        <begin position="1"/>
        <end position="18"/>
    </location>
</feature>
<feature type="chain" id="PRO_5021959034" description="DUF2145 domain-containing protein" evidence="1">
    <location>
        <begin position="19"/>
        <end position="258"/>
    </location>
</feature>
<dbReference type="Pfam" id="PF09916">
    <property type="entry name" value="DUF2145"/>
    <property type="match status" value="1"/>
</dbReference>